<organism evidence="1 2">
    <name type="scientific">Alkalihalophilus marmarensis DSM 21297</name>
    <dbReference type="NCBI Taxonomy" id="1188261"/>
    <lineage>
        <taxon>Bacteria</taxon>
        <taxon>Bacillati</taxon>
        <taxon>Bacillota</taxon>
        <taxon>Bacilli</taxon>
        <taxon>Bacillales</taxon>
        <taxon>Bacillaceae</taxon>
        <taxon>Alkalihalophilus</taxon>
    </lineage>
</organism>
<reference evidence="1 2" key="1">
    <citation type="journal article" date="2013" name="Genome Announc.">
        <title>Genome Sequence of the Extreme Obligate Alkaliphile Bacillus marmarensis Strain DSM 21297.</title>
        <authorList>
            <person name="Wernick D.G."/>
            <person name="Choi K.Y."/>
            <person name="Tat C.A."/>
            <person name="Lafontaine Rivera J.G."/>
            <person name="Liao J.C."/>
        </authorList>
    </citation>
    <scope>NUCLEOTIDE SEQUENCE [LARGE SCALE GENOMIC DNA]</scope>
    <source>
        <strain evidence="1 2">DSM 21297</strain>
    </source>
</reference>
<dbReference type="AlphaFoldDB" id="U6STY5"/>
<evidence type="ECO:0000313" key="1">
    <source>
        <dbReference type="EMBL" id="ERN54126.1"/>
    </source>
</evidence>
<dbReference type="PATRIC" id="fig|1188261.3.peg.758"/>
<gene>
    <name evidence="1" type="ORF">A33I_06800</name>
</gene>
<dbReference type="EMBL" id="ATAE01000008">
    <property type="protein sequence ID" value="ERN54126.1"/>
    <property type="molecule type" value="Genomic_DNA"/>
</dbReference>
<dbReference type="Proteomes" id="UP000017170">
    <property type="component" value="Unassembled WGS sequence"/>
</dbReference>
<name>U6STY5_9BACI</name>
<keyword evidence="2" id="KW-1185">Reference proteome</keyword>
<accession>U6STY5</accession>
<protein>
    <submittedName>
        <fullName evidence="1">Uncharacterized protein</fullName>
    </submittedName>
</protein>
<evidence type="ECO:0000313" key="2">
    <source>
        <dbReference type="Proteomes" id="UP000017170"/>
    </source>
</evidence>
<proteinExistence type="predicted"/>
<sequence>MLINKYIEVASVLTVGTLIFMRREDLLNDLIEDILEDLLDNLLYEELCKKRKAYGKIMSMKLGKGRRLWT</sequence>
<comment type="caution">
    <text evidence="1">The sequence shown here is derived from an EMBL/GenBank/DDBJ whole genome shotgun (WGS) entry which is preliminary data.</text>
</comment>
<dbReference type="RefSeq" id="WP_022627109.1">
    <property type="nucleotide sequence ID" value="NZ_ATAE01000008.1"/>
</dbReference>